<dbReference type="EMBL" id="JACAZI010000006">
    <property type="protein sequence ID" value="KAF7358087.1"/>
    <property type="molecule type" value="Genomic_DNA"/>
</dbReference>
<evidence type="ECO:0000313" key="6">
    <source>
        <dbReference type="EMBL" id="KAF7358087.1"/>
    </source>
</evidence>
<dbReference type="InterPro" id="IPR034164">
    <property type="entry name" value="Pepsin-like_dom"/>
</dbReference>
<keyword evidence="2 3" id="KW-0064">Aspartyl protease</keyword>
<keyword evidence="4" id="KW-0732">Signal</keyword>
<keyword evidence="3" id="KW-0645">Protease</keyword>
<sequence>MTISLGMVSSSLLHSLLLAWGTPHPREIAPDSPRFSLPISTRLNRSRPLKFGHRGTERAAFLRNRVQNNHQLLPRGINEPLEDEASLYVATVLIGTPGNSYDLVLDTASCNTWVGGGKPFIVTSSSRPTGSAVRVSLDLDREFLGSEFLDQVSFAGLVMPNKSIGALVSFTNGFAGVDGVLGIGPYELSIGTLQSNLSMGIPNMLQTLSCQGSIQLEAFGIFMQPTTSLNSVNGEITWGGEDTSKVSTPVFSATVPITTTSPALNYWGIDVAFLYGTTPILNVSAGIIDSGSALIYLANDAWIRYIQATGATFDFNTGLLTVPSMDNLQNLVLVLGGEQFPLTPNAQIWPRALNSVIGGNPNQIYLVISGLATSSGQGLDFILGMAFLQRYYTVYFYDLEMFKLTSTPFTNATTN</sequence>
<proteinExistence type="inferred from homology"/>
<keyword evidence="3" id="KW-0378">Hydrolase</keyword>
<dbReference type="Gene3D" id="2.40.70.10">
    <property type="entry name" value="Acid Proteases"/>
    <property type="match status" value="2"/>
</dbReference>
<keyword evidence="7" id="KW-1185">Reference proteome</keyword>
<dbReference type="Pfam" id="PF00026">
    <property type="entry name" value="Asp"/>
    <property type="match status" value="1"/>
</dbReference>
<dbReference type="PROSITE" id="PS51767">
    <property type="entry name" value="PEPTIDASE_A1"/>
    <property type="match status" value="1"/>
</dbReference>
<dbReference type="SUPFAM" id="SSF50630">
    <property type="entry name" value="Acid proteases"/>
    <property type="match status" value="1"/>
</dbReference>
<dbReference type="PROSITE" id="PS00141">
    <property type="entry name" value="ASP_PROTEASE"/>
    <property type="match status" value="1"/>
</dbReference>
<dbReference type="InterPro" id="IPR033121">
    <property type="entry name" value="PEPTIDASE_A1"/>
</dbReference>
<dbReference type="AlphaFoldDB" id="A0A8H6YGF4"/>
<feature type="signal peptide" evidence="4">
    <location>
        <begin position="1"/>
        <end position="21"/>
    </location>
</feature>
<dbReference type="CDD" id="cd05471">
    <property type="entry name" value="pepsin_like"/>
    <property type="match status" value="1"/>
</dbReference>
<reference evidence="6" key="1">
    <citation type="submission" date="2020-05" db="EMBL/GenBank/DDBJ databases">
        <title>Mycena genomes resolve the evolution of fungal bioluminescence.</title>
        <authorList>
            <person name="Tsai I.J."/>
        </authorList>
    </citation>
    <scope>NUCLEOTIDE SEQUENCE</scope>
    <source>
        <strain evidence="6">CCC161011</strain>
    </source>
</reference>
<dbReference type="GO" id="GO:0004190">
    <property type="term" value="F:aspartic-type endopeptidase activity"/>
    <property type="evidence" value="ECO:0007669"/>
    <property type="project" value="UniProtKB-KW"/>
</dbReference>
<gene>
    <name evidence="6" type="ORF">MVEN_00856700</name>
</gene>
<evidence type="ECO:0000256" key="4">
    <source>
        <dbReference type="SAM" id="SignalP"/>
    </source>
</evidence>
<comment type="similarity">
    <text evidence="1 3">Belongs to the peptidase A1 family.</text>
</comment>
<evidence type="ECO:0000256" key="2">
    <source>
        <dbReference type="ARBA" id="ARBA00022750"/>
    </source>
</evidence>
<evidence type="ECO:0000259" key="5">
    <source>
        <dbReference type="PROSITE" id="PS51767"/>
    </source>
</evidence>
<dbReference type="InterPro" id="IPR021109">
    <property type="entry name" value="Peptidase_aspartic_dom_sf"/>
</dbReference>
<dbReference type="GO" id="GO:0006508">
    <property type="term" value="P:proteolysis"/>
    <property type="evidence" value="ECO:0007669"/>
    <property type="project" value="UniProtKB-KW"/>
</dbReference>
<evidence type="ECO:0000256" key="1">
    <source>
        <dbReference type="ARBA" id="ARBA00007447"/>
    </source>
</evidence>
<dbReference type="OrthoDB" id="2996875at2759"/>
<dbReference type="InterPro" id="IPR001969">
    <property type="entry name" value="Aspartic_peptidase_AS"/>
</dbReference>
<dbReference type="PANTHER" id="PTHR47966">
    <property type="entry name" value="BETA-SITE APP-CLEAVING ENZYME, ISOFORM A-RELATED"/>
    <property type="match status" value="1"/>
</dbReference>
<feature type="domain" description="Peptidase A1" evidence="5">
    <location>
        <begin position="88"/>
        <end position="405"/>
    </location>
</feature>
<name>A0A8H6YGF4_9AGAR</name>
<dbReference type="InterPro" id="IPR001461">
    <property type="entry name" value="Aspartic_peptidase_A1"/>
</dbReference>
<protein>
    <submittedName>
        <fullName evidence="6">Aspartic proteinase</fullName>
    </submittedName>
</protein>
<evidence type="ECO:0000313" key="7">
    <source>
        <dbReference type="Proteomes" id="UP000620124"/>
    </source>
</evidence>
<dbReference type="PRINTS" id="PR00792">
    <property type="entry name" value="PEPSIN"/>
</dbReference>
<organism evidence="6 7">
    <name type="scientific">Mycena venus</name>
    <dbReference type="NCBI Taxonomy" id="2733690"/>
    <lineage>
        <taxon>Eukaryota</taxon>
        <taxon>Fungi</taxon>
        <taxon>Dikarya</taxon>
        <taxon>Basidiomycota</taxon>
        <taxon>Agaricomycotina</taxon>
        <taxon>Agaricomycetes</taxon>
        <taxon>Agaricomycetidae</taxon>
        <taxon>Agaricales</taxon>
        <taxon>Marasmiineae</taxon>
        <taxon>Mycenaceae</taxon>
        <taxon>Mycena</taxon>
    </lineage>
</organism>
<comment type="caution">
    <text evidence="6">The sequence shown here is derived from an EMBL/GenBank/DDBJ whole genome shotgun (WGS) entry which is preliminary data.</text>
</comment>
<evidence type="ECO:0000256" key="3">
    <source>
        <dbReference type="RuleBase" id="RU000454"/>
    </source>
</evidence>
<feature type="chain" id="PRO_5034938104" evidence="4">
    <location>
        <begin position="22"/>
        <end position="415"/>
    </location>
</feature>
<dbReference type="Proteomes" id="UP000620124">
    <property type="component" value="Unassembled WGS sequence"/>
</dbReference>
<dbReference type="PANTHER" id="PTHR47966:SF74">
    <property type="entry name" value="AGR407CP"/>
    <property type="match status" value="1"/>
</dbReference>
<accession>A0A8H6YGF4</accession>